<keyword evidence="1" id="KW-1133">Transmembrane helix</keyword>
<dbReference type="GeneID" id="20658090"/>
<feature type="transmembrane region" description="Helical" evidence="1">
    <location>
        <begin position="164"/>
        <end position="191"/>
    </location>
</feature>
<keyword evidence="3" id="KW-1185">Reference proteome</keyword>
<dbReference type="InParanoid" id="G4ZGV1"/>
<feature type="transmembrane region" description="Helical" evidence="1">
    <location>
        <begin position="135"/>
        <end position="158"/>
    </location>
</feature>
<sequence>MQLSSKIHPEEYPRSRCIAVVHDTLTQLFDGAARYWNSLQVGHRERYSVQRLLSFRDYYERTSPTRVIFVCSTSLIPAFVLAVIMECIPLKPPEAGWRANYAFWIRLFVSSLPISFGAVFQVIEVIEPGVISPTGIIVTAVGSCAGYVALTMGLAASWRFPVPFGYVFCVPPFVTIYMILFVLSIGPRVLVRTPLLRRQLFSQLLVVAAQAVL</sequence>
<feature type="non-terminal residue" evidence="2">
    <location>
        <position position="213"/>
    </location>
</feature>
<keyword evidence="1" id="KW-0472">Membrane</keyword>
<proteinExistence type="predicted"/>
<accession>G4ZGV1</accession>
<dbReference type="RefSeq" id="XP_009527075.1">
    <property type="nucleotide sequence ID" value="XM_009528780.1"/>
</dbReference>
<dbReference type="Proteomes" id="UP000002640">
    <property type="component" value="Unassembled WGS sequence"/>
</dbReference>
<protein>
    <submittedName>
        <fullName evidence="2">Uncharacterized protein</fullName>
    </submittedName>
</protein>
<organism evidence="2 3">
    <name type="scientific">Phytophthora sojae (strain P6497)</name>
    <name type="common">Soybean stem and root rot agent</name>
    <name type="synonym">Phytophthora megasperma f. sp. glycines</name>
    <dbReference type="NCBI Taxonomy" id="1094619"/>
    <lineage>
        <taxon>Eukaryota</taxon>
        <taxon>Sar</taxon>
        <taxon>Stramenopiles</taxon>
        <taxon>Oomycota</taxon>
        <taxon>Peronosporomycetes</taxon>
        <taxon>Peronosporales</taxon>
        <taxon>Peronosporaceae</taxon>
        <taxon>Phytophthora</taxon>
    </lineage>
</organism>
<evidence type="ECO:0000256" key="1">
    <source>
        <dbReference type="SAM" id="Phobius"/>
    </source>
</evidence>
<dbReference type="KEGG" id="psoj:PHYSODRAFT_502344"/>
<evidence type="ECO:0000313" key="3">
    <source>
        <dbReference type="Proteomes" id="UP000002640"/>
    </source>
</evidence>
<dbReference type="AlphaFoldDB" id="G4ZGV1"/>
<gene>
    <name evidence="2" type="ORF">PHYSODRAFT_502344</name>
</gene>
<keyword evidence="1" id="KW-0812">Transmembrane</keyword>
<dbReference type="EMBL" id="JH159154">
    <property type="protein sequence ID" value="EGZ18017.1"/>
    <property type="molecule type" value="Genomic_DNA"/>
</dbReference>
<reference evidence="2 3" key="1">
    <citation type="journal article" date="2006" name="Science">
        <title>Phytophthora genome sequences uncover evolutionary origins and mechanisms of pathogenesis.</title>
        <authorList>
            <person name="Tyler B.M."/>
            <person name="Tripathy S."/>
            <person name="Zhang X."/>
            <person name="Dehal P."/>
            <person name="Jiang R.H."/>
            <person name="Aerts A."/>
            <person name="Arredondo F.D."/>
            <person name="Baxter L."/>
            <person name="Bensasson D."/>
            <person name="Beynon J.L."/>
            <person name="Chapman J."/>
            <person name="Damasceno C.M."/>
            <person name="Dorrance A.E."/>
            <person name="Dou D."/>
            <person name="Dickerman A.W."/>
            <person name="Dubchak I.L."/>
            <person name="Garbelotto M."/>
            <person name="Gijzen M."/>
            <person name="Gordon S.G."/>
            <person name="Govers F."/>
            <person name="Grunwald N.J."/>
            <person name="Huang W."/>
            <person name="Ivors K.L."/>
            <person name="Jones R.W."/>
            <person name="Kamoun S."/>
            <person name="Krampis K."/>
            <person name="Lamour K.H."/>
            <person name="Lee M.K."/>
            <person name="McDonald W.H."/>
            <person name="Medina M."/>
            <person name="Meijer H.J."/>
            <person name="Nordberg E.K."/>
            <person name="Maclean D.J."/>
            <person name="Ospina-Giraldo M.D."/>
            <person name="Morris P.F."/>
            <person name="Phuntumart V."/>
            <person name="Putnam N.H."/>
            <person name="Rash S."/>
            <person name="Rose J.K."/>
            <person name="Sakihama Y."/>
            <person name="Salamov A.A."/>
            <person name="Savidor A."/>
            <person name="Scheuring C.F."/>
            <person name="Smith B.M."/>
            <person name="Sobral B.W."/>
            <person name="Terry A."/>
            <person name="Torto-Alalibo T.A."/>
            <person name="Win J."/>
            <person name="Xu Z."/>
            <person name="Zhang H."/>
            <person name="Grigoriev I.V."/>
            <person name="Rokhsar D.S."/>
            <person name="Boore J.L."/>
        </authorList>
    </citation>
    <scope>NUCLEOTIDE SEQUENCE [LARGE SCALE GENOMIC DNA]</scope>
    <source>
        <strain evidence="2 3">P6497</strain>
    </source>
</reference>
<feature type="transmembrane region" description="Helical" evidence="1">
    <location>
        <begin position="103"/>
        <end position="123"/>
    </location>
</feature>
<feature type="transmembrane region" description="Helical" evidence="1">
    <location>
        <begin position="67"/>
        <end position="91"/>
    </location>
</feature>
<name>G4ZGV1_PHYSP</name>
<evidence type="ECO:0000313" key="2">
    <source>
        <dbReference type="EMBL" id="EGZ18017.1"/>
    </source>
</evidence>